<evidence type="ECO:0000259" key="4">
    <source>
        <dbReference type="PROSITE" id="PS50106"/>
    </source>
</evidence>
<name>A0A8C2TWU8_COTJA</name>
<dbReference type="PANTHER" id="PTHR12844:SF10">
    <property type="entry name" value="CONNECTOR ENHANCER OF KINASE SUPPRESSOR OF RAS 1"/>
    <property type="match status" value="1"/>
</dbReference>
<dbReference type="GO" id="GO:0005938">
    <property type="term" value="C:cell cortex"/>
    <property type="evidence" value="ECO:0007669"/>
    <property type="project" value="Ensembl"/>
</dbReference>
<dbReference type="GeneTree" id="ENSGT00940000159599"/>
<dbReference type="Proteomes" id="UP000694412">
    <property type="component" value="Chromosome 23"/>
</dbReference>
<gene>
    <name evidence="6" type="primary">CNKSR1</name>
</gene>
<dbReference type="InterPro" id="IPR036034">
    <property type="entry name" value="PDZ_sf"/>
</dbReference>
<protein>
    <submittedName>
        <fullName evidence="6">Connector enhancer of kinase suppressor of Ras 1</fullName>
    </submittedName>
</protein>
<accession>A0A8C2TWU8</accession>
<feature type="domain" description="CRIC" evidence="5">
    <location>
        <begin position="183"/>
        <end position="272"/>
    </location>
</feature>
<dbReference type="Gene3D" id="2.30.29.30">
    <property type="entry name" value="Pleckstrin-homology domain (PH domain)/Phosphotyrosine-binding domain (PTB)"/>
    <property type="match status" value="1"/>
</dbReference>
<dbReference type="InterPro" id="IPR051566">
    <property type="entry name" value="CNKSR"/>
</dbReference>
<feature type="compositionally biased region" description="Pro residues" evidence="2">
    <location>
        <begin position="351"/>
        <end position="388"/>
    </location>
</feature>
<dbReference type="SUPFAM" id="SSF50729">
    <property type="entry name" value="PH domain-like"/>
    <property type="match status" value="1"/>
</dbReference>
<evidence type="ECO:0000313" key="6">
    <source>
        <dbReference type="Ensembl" id="ENSCJPP00005019044.1"/>
    </source>
</evidence>
<dbReference type="InterPro" id="IPR017874">
    <property type="entry name" value="CRIC_domain"/>
</dbReference>
<feature type="region of interest" description="Disordered" evidence="2">
    <location>
        <begin position="894"/>
        <end position="918"/>
    </location>
</feature>
<evidence type="ECO:0000313" key="7">
    <source>
        <dbReference type="Proteomes" id="UP000694412"/>
    </source>
</evidence>
<dbReference type="SMART" id="SM00228">
    <property type="entry name" value="PDZ"/>
    <property type="match status" value="1"/>
</dbReference>
<reference evidence="6" key="1">
    <citation type="submission" date="2015-11" db="EMBL/GenBank/DDBJ databases">
        <authorList>
            <consortium name="International Coturnix japonica Genome Analysis Consortium"/>
            <person name="Warren W."/>
            <person name="Burt D.W."/>
            <person name="Antin P.B."/>
            <person name="Lanford R."/>
            <person name="Gros J."/>
            <person name="Wilson R.K."/>
        </authorList>
    </citation>
    <scope>NUCLEOTIDE SEQUENCE [LARGE SCALE GENOMIC DNA]</scope>
</reference>
<dbReference type="InterPro" id="IPR001478">
    <property type="entry name" value="PDZ"/>
</dbReference>
<feature type="region of interest" description="Disordered" evidence="2">
    <location>
        <begin position="723"/>
        <end position="796"/>
    </location>
</feature>
<dbReference type="InterPro" id="IPR001849">
    <property type="entry name" value="PH_domain"/>
</dbReference>
<feature type="compositionally biased region" description="Basic and acidic residues" evidence="2">
    <location>
        <begin position="520"/>
        <end position="535"/>
    </location>
</feature>
<dbReference type="AlphaFoldDB" id="A0A8C2TWU8"/>
<keyword evidence="1" id="KW-0175">Coiled coil</keyword>
<dbReference type="PANTHER" id="PTHR12844">
    <property type="entry name" value="CONNECTOR ENCHANCER OF KINASE SUPPRESSOR OF RAS"/>
    <property type="match status" value="1"/>
</dbReference>
<dbReference type="SUPFAM" id="SSF47769">
    <property type="entry name" value="SAM/Pointed domain"/>
    <property type="match status" value="1"/>
</dbReference>
<sequence length="918" mass="99828">MEPVGAWGPAQTAAWLRGESPLPQDPPLGEDLSPQVGGLRPCFGGNAVVTLGAQCSPTFTLPKILRDFKGRAVGAVSTVLADTWCPHCMNGTRCHLHHQVTRARGQQTGVRASPSPSAWLSAGLDTTVQGYLFEEWGLAGTELLRLSEGALEALGVWRVGHQELLLEAVEQLRALDTELGSTSLRTLTERLWELAQRTETTVLEGSPGGATLPPPPITLLACVVDLIGAAKRLFSWLNRYLFSTLNDFSSTRDIVLLCAHLVEVLQMDCSTAERNSQILYIVSAGQRRGCGHGGPSSPGPTPYLHFYPQCQHIIGICKSIVGCSPPALLDRRAMLQHVELALPLTPRESPPDSPSTPTLPPELWGSPPPSPSTPVLPPEPPGSPPASPSTPMLPFSPLGLEITSTSSCMHFVSMTSSEALAVHGGRILPGDEIVQVNEQVVVGWTRINLVKKLLEKASGVSLVLKKVPLSLPGCPLPTRLQVPGAHLDGVDLPKSSKCPSSPSSPASSTTADVDSGPDPTADKDKHSTSQNREDVGELQPAALSLGTGEDAVQEASTPPGTPSSLCAFQPCTAECSPTAAPRAQSAEPSQTPREGSPETGRRPKGVATRLSRRRVSCRDLGRVDCDGWLLKKKDHVGFMAQKWKRCWFVLKGHTLYWYNHPNDDKAAGLINVATYNLESTREQKKKYVFQLSHDKYKPFVFAAETLADLSMWVSHLITAKTKHALAHQPVPHREEDCYSETEAEDPDDESPRHGCELPNKRLQNAPEKGQLFQTGGESSSPQSSPQPHSPAEPGEEDLESLMWCLRQGGVSLIGRQRFLTQEQCRKSFIRRNKNPCINEKVHAVRALQSTLKAKLAELQAIEQLLDDAALTSEKFQRWKEEHQDLYQELQEWWAQQQGQDSSGGHEAEQRSPAEAAEP</sequence>
<feature type="domain" description="PDZ" evidence="4">
    <location>
        <begin position="398"/>
        <end position="468"/>
    </location>
</feature>
<dbReference type="Ensembl" id="ENSCJPT00005026405.1">
    <property type="protein sequence ID" value="ENSCJPP00005019044.1"/>
    <property type="gene ID" value="ENSCJPG00005015471.1"/>
</dbReference>
<feature type="coiled-coil region" evidence="1">
    <location>
        <begin position="844"/>
        <end position="881"/>
    </location>
</feature>
<feature type="region of interest" description="Disordered" evidence="2">
    <location>
        <begin position="344"/>
        <end position="396"/>
    </location>
</feature>
<dbReference type="GO" id="GO:0030674">
    <property type="term" value="F:protein-macromolecule adaptor activity"/>
    <property type="evidence" value="ECO:0007669"/>
    <property type="project" value="Ensembl"/>
</dbReference>
<evidence type="ECO:0000256" key="2">
    <source>
        <dbReference type="SAM" id="MobiDB-lite"/>
    </source>
</evidence>
<reference evidence="6" key="2">
    <citation type="submission" date="2025-08" db="UniProtKB">
        <authorList>
            <consortium name="Ensembl"/>
        </authorList>
    </citation>
    <scope>IDENTIFICATION</scope>
</reference>
<evidence type="ECO:0000256" key="1">
    <source>
        <dbReference type="SAM" id="Coils"/>
    </source>
</evidence>
<feature type="region of interest" description="Disordered" evidence="2">
    <location>
        <begin position="578"/>
        <end position="611"/>
    </location>
</feature>
<dbReference type="Pfam" id="PF10534">
    <property type="entry name" value="CRIC_ras_sig"/>
    <property type="match status" value="1"/>
</dbReference>
<dbReference type="Gene3D" id="1.10.150.50">
    <property type="entry name" value="Transcription Factor, Ets-1"/>
    <property type="match status" value="1"/>
</dbReference>
<feature type="domain" description="PH" evidence="3">
    <location>
        <begin position="622"/>
        <end position="721"/>
    </location>
</feature>
<feature type="compositionally biased region" description="Low complexity" evidence="2">
    <location>
        <begin position="493"/>
        <end position="511"/>
    </location>
</feature>
<feature type="compositionally biased region" description="Basic and acidic residues" evidence="2">
    <location>
        <begin position="749"/>
        <end position="759"/>
    </location>
</feature>
<dbReference type="InterPro" id="IPR011993">
    <property type="entry name" value="PH-like_dom_sf"/>
</dbReference>
<dbReference type="CDD" id="cd06748">
    <property type="entry name" value="PDZ_CNK1_2_3-like"/>
    <property type="match status" value="1"/>
</dbReference>
<dbReference type="InterPro" id="IPR013761">
    <property type="entry name" value="SAM/pointed_sf"/>
</dbReference>
<feature type="compositionally biased region" description="Acidic residues" evidence="2">
    <location>
        <begin position="737"/>
        <end position="748"/>
    </location>
</feature>
<dbReference type="SUPFAM" id="SSF50156">
    <property type="entry name" value="PDZ domain-like"/>
    <property type="match status" value="1"/>
</dbReference>
<dbReference type="Gene3D" id="2.30.42.10">
    <property type="match status" value="1"/>
</dbReference>
<evidence type="ECO:0000259" key="5">
    <source>
        <dbReference type="PROSITE" id="PS51290"/>
    </source>
</evidence>
<dbReference type="PROSITE" id="PS51290">
    <property type="entry name" value="CRIC"/>
    <property type="match status" value="1"/>
</dbReference>
<organism evidence="6 7">
    <name type="scientific">Coturnix japonica</name>
    <name type="common">Japanese quail</name>
    <name type="synonym">Coturnix coturnix japonica</name>
    <dbReference type="NCBI Taxonomy" id="93934"/>
    <lineage>
        <taxon>Eukaryota</taxon>
        <taxon>Metazoa</taxon>
        <taxon>Chordata</taxon>
        <taxon>Craniata</taxon>
        <taxon>Vertebrata</taxon>
        <taxon>Euteleostomi</taxon>
        <taxon>Archelosauria</taxon>
        <taxon>Archosauria</taxon>
        <taxon>Dinosauria</taxon>
        <taxon>Saurischia</taxon>
        <taxon>Theropoda</taxon>
        <taxon>Coelurosauria</taxon>
        <taxon>Aves</taxon>
        <taxon>Neognathae</taxon>
        <taxon>Galloanserae</taxon>
        <taxon>Galliformes</taxon>
        <taxon>Phasianidae</taxon>
        <taxon>Perdicinae</taxon>
        <taxon>Coturnix</taxon>
    </lineage>
</organism>
<dbReference type="SMART" id="SM00233">
    <property type="entry name" value="PH"/>
    <property type="match status" value="1"/>
</dbReference>
<keyword evidence="7" id="KW-1185">Reference proteome</keyword>
<dbReference type="PROSITE" id="PS50003">
    <property type="entry name" value="PH_DOMAIN"/>
    <property type="match status" value="1"/>
</dbReference>
<feature type="region of interest" description="Disordered" evidence="2">
    <location>
        <begin position="485"/>
        <end position="537"/>
    </location>
</feature>
<evidence type="ECO:0000259" key="3">
    <source>
        <dbReference type="PROSITE" id="PS50003"/>
    </source>
</evidence>
<reference evidence="6" key="3">
    <citation type="submission" date="2025-09" db="UniProtKB">
        <authorList>
            <consortium name="Ensembl"/>
        </authorList>
    </citation>
    <scope>IDENTIFICATION</scope>
</reference>
<dbReference type="PROSITE" id="PS50106">
    <property type="entry name" value="PDZ"/>
    <property type="match status" value="1"/>
</dbReference>
<dbReference type="CDD" id="cd01260">
    <property type="entry name" value="PH_CNK_mammalian-like"/>
    <property type="match status" value="1"/>
</dbReference>
<proteinExistence type="predicted"/>
<dbReference type="Pfam" id="PF00169">
    <property type="entry name" value="PH"/>
    <property type="match status" value="1"/>
</dbReference>